<comment type="caution">
    <text evidence="2">The sequence shown here is derived from an EMBL/GenBank/DDBJ whole genome shotgun (WGS) entry which is preliminary data.</text>
</comment>
<sequence length="182" mass="20811">MCYGILDLILYQYLREVEVMEDQLSEDNSGVTELSYVITELDDNPSDVDDRIENKVVDYYIESGSDDEIASNQGKPKKFKSESFIKTLKTLVDISTEPLVDECYSLSSSDSEGSDSFSLVPVISNLSSKFIKHTTRLFNNSQDDIPDTQPDNDEEFSQENEHEHVNEENGKEWNIEGIVKWF</sequence>
<dbReference type="eggNOG" id="ENOG502QXRA">
    <property type="taxonomic scope" value="Eukaryota"/>
</dbReference>
<dbReference type="VEuPathDB" id="PiroplasmaDB:TpMuguga_04g00221"/>
<dbReference type="RefSeq" id="XP_763856.1">
    <property type="nucleotide sequence ID" value="XM_758763.1"/>
</dbReference>
<evidence type="ECO:0000313" key="2">
    <source>
        <dbReference type="EMBL" id="EAN31573.1"/>
    </source>
</evidence>
<protein>
    <submittedName>
        <fullName evidence="2">Uncharacterized protein</fullName>
    </submittedName>
</protein>
<keyword evidence="3" id="KW-1185">Reference proteome</keyword>
<dbReference type="AlphaFoldDB" id="Q4N2X1"/>
<dbReference type="GeneID" id="3500860"/>
<name>Q4N2X1_THEPA</name>
<feature type="compositionally biased region" description="Acidic residues" evidence="1">
    <location>
        <begin position="144"/>
        <end position="158"/>
    </location>
</feature>
<dbReference type="InParanoid" id="Q4N2X1"/>
<feature type="region of interest" description="Disordered" evidence="1">
    <location>
        <begin position="139"/>
        <end position="170"/>
    </location>
</feature>
<evidence type="ECO:0000256" key="1">
    <source>
        <dbReference type="SAM" id="MobiDB-lite"/>
    </source>
</evidence>
<proteinExistence type="predicted"/>
<reference evidence="2 3" key="1">
    <citation type="journal article" date="2005" name="Science">
        <title>Genome sequence of Theileria parva, a bovine pathogen that transforms lymphocytes.</title>
        <authorList>
            <person name="Gardner M.J."/>
            <person name="Bishop R."/>
            <person name="Shah T."/>
            <person name="de Villiers E.P."/>
            <person name="Carlton J.M."/>
            <person name="Hall N."/>
            <person name="Ren Q."/>
            <person name="Paulsen I.T."/>
            <person name="Pain A."/>
            <person name="Berriman M."/>
            <person name="Wilson R.J.M."/>
            <person name="Sato S."/>
            <person name="Ralph S.A."/>
            <person name="Mann D.J."/>
            <person name="Xiong Z."/>
            <person name="Shallom S.J."/>
            <person name="Weidman J."/>
            <person name="Jiang L."/>
            <person name="Lynn J."/>
            <person name="Weaver B."/>
            <person name="Shoaibi A."/>
            <person name="Domingo A.R."/>
            <person name="Wasawo D."/>
            <person name="Crabtree J."/>
            <person name="Wortman J.R."/>
            <person name="Haas B."/>
            <person name="Angiuoli S.V."/>
            <person name="Creasy T.H."/>
            <person name="Lu C."/>
            <person name="Suh B."/>
            <person name="Silva J.C."/>
            <person name="Utterback T.R."/>
            <person name="Feldblyum T.V."/>
            <person name="Pertea M."/>
            <person name="Allen J."/>
            <person name="Nierman W.C."/>
            <person name="Taracha E.L.N."/>
            <person name="Salzberg S.L."/>
            <person name="White O.R."/>
            <person name="Fitzhugh H.A."/>
            <person name="Morzaria S."/>
            <person name="Venter J.C."/>
            <person name="Fraser C.M."/>
            <person name="Nene V."/>
        </authorList>
    </citation>
    <scope>NUCLEOTIDE SEQUENCE [LARGE SCALE GENOMIC DNA]</scope>
    <source>
        <strain evidence="2 3">Muguga</strain>
    </source>
</reference>
<dbReference type="Proteomes" id="UP000001949">
    <property type="component" value="Unassembled WGS sequence"/>
</dbReference>
<dbReference type="KEGG" id="tpv:TP04_0221"/>
<dbReference type="OMA" id="KEWNIEG"/>
<gene>
    <name evidence="2" type="ordered locus">TP04_0221</name>
</gene>
<organism evidence="2 3">
    <name type="scientific">Theileria parva</name>
    <name type="common">East coast fever infection agent</name>
    <dbReference type="NCBI Taxonomy" id="5875"/>
    <lineage>
        <taxon>Eukaryota</taxon>
        <taxon>Sar</taxon>
        <taxon>Alveolata</taxon>
        <taxon>Apicomplexa</taxon>
        <taxon>Aconoidasida</taxon>
        <taxon>Piroplasmida</taxon>
        <taxon>Theileriidae</taxon>
        <taxon>Theileria</taxon>
    </lineage>
</organism>
<accession>Q4N2X1</accession>
<feature type="compositionally biased region" description="Basic and acidic residues" evidence="1">
    <location>
        <begin position="159"/>
        <end position="170"/>
    </location>
</feature>
<evidence type="ECO:0000313" key="3">
    <source>
        <dbReference type="Proteomes" id="UP000001949"/>
    </source>
</evidence>
<dbReference type="EMBL" id="AAGK01000004">
    <property type="protein sequence ID" value="EAN31573.1"/>
    <property type="molecule type" value="Genomic_DNA"/>
</dbReference>